<evidence type="ECO:0000313" key="2">
    <source>
        <dbReference type="Proteomes" id="UP001054252"/>
    </source>
</evidence>
<dbReference type="Proteomes" id="UP001054252">
    <property type="component" value="Unassembled WGS sequence"/>
</dbReference>
<accession>A0AAV5MJH7</accession>
<reference evidence="1 2" key="1">
    <citation type="journal article" date="2021" name="Commun. Biol.">
        <title>The genome of Shorea leprosula (Dipterocarpaceae) highlights the ecological relevance of drought in aseasonal tropical rainforests.</title>
        <authorList>
            <person name="Ng K.K.S."/>
            <person name="Kobayashi M.J."/>
            <person name="Fawcett J.A."/>
            <person name="Hatakeyama M."/>
            <person name="Paape T."/>
            <person name="Ng C.H."/>
            <person name="Ang C.C."/>
            <person name="Tnah L.H."/>
            <person name="Lee C.T."/>
            <person name="Nishiyama T."/>
            <person name="Sese J."/>
            <person name="O'Brien M.J."/>
            <person name="Copetti D."/>
            <person name="Mohd Noor M.I."/>
            <person name="Ong R.C."/>
            <person name="Putra M."/>
            <person name="Sireger I.Z."/>
            <person name="Indrioko S."/>
            <person name="Kosugi Y."/>
            <person name="Izuno A."/>
            <person name="Isagi Y."/>
            <person name="Lee S.L."/>
            <person name="Shimizu K.K."/>
        </authorList>
    </citation>
    <scope>NUCLEOTIDE SEQUENCE [LARGE SCALE GENOMIC DNA]</scope>
    <source>
        <strain evidence="1">214</strain>
    </source>
</reference>
<evidence type="ECO:0000313" key="1">
    <source>
        <dbReference type="EMBL" id="GKV49667.1"/>
    </source>
</evidence>
<protein>
    <submittedName>
        <fullName evidence="1">Uncharacterized protein</fullName>
    </submittedName>
</protein>
<organism evidence="1 2">
    <name type="scientific">Rubroshorea leprosula</name>
    <dbReference type="NCBI Taxonomy" id="152421"/>
    <lineage>
        <taxon>Eukaryota</taxon>
        <taxon>Viridiplantae</taxon>
        <taxon>Streptophyta</taxon>
        <taxon>Embryophyta</taxon>
        <taxon>Tracheophyta</taxon>
        <taxon>Spermatophyta</taxon>
        <taxon>Magnoliopsida</taxon>
        <taxon>eudicotyledons</taxon>
        <taxon>Gunneridae</taxon>
        <taxon>Pentapetalae</taxon>
        <taxon>rosids</taxon>
        <taxon>malvids</taxon>
        <taxon>Malvales</taxon>
        <taxon>Dipterocarpaceae</taxon>
        <taxon>Rubroshorea</taxon>
    </lineage>
</organism>
<keyword evidence="2" id="KW-1185">Reference proteome</keyword>
<dbReference type="EMBL" id="BPVZ01000311">
    <property type="protein sequence ID" value="GKV49667.1"/>
    <property type="molecule type" value="Genomic_DNA"/>
</dbReference>
<dbReference type="AlphaFoldDB" id="A0AAV5MJH7"/>
<proteinExistence type="predicted"/>
<comment type="caution">
    <text evidence="1">The sequence shown here is derived from an EMBL/GenBank/DDBJ whole genome shotgun (WGS) entry which is preliminary data.</text>
</comment>
<sequence>MHVAMRGAGSSSCVSQARSRNFGACLVKCPWWCSLRLSGARAATG</sequence>
<gene>
    <name evidence="1" type="ORF">SLEP1_g56405</name>
</gene>
<name>A0AAV5MJH7_9ROSI</name>